<proteinExistence type="predicted"/>
<evidence type="ECO:0000313" key="1">
    <source>
        <dbReference type="EMBL" id="MDG0808910.1"/>
    </source>
</evidence>
<dbReference type="EMBL" id="JAPDIA010000003">
    <property type="protein sequence ID" value="MDG0808910.1"/>
    <property type="molecule type" value="Genomic_DNA"/>
</dbReference>
<keyword evidence="2" id="KW-1185">Reference proteome</keyword>
<dbReference type="Proteomes" id="UP001153404">
    <property type="component" value="Unassembled WGS sequence"/>
</dbReference>
<reference evidence="1" key="1">
    <citation type="submission" date="2022-10" db="EMBL/GenBank/DDBJ databases">
        <title>Comparative genomic analysis of Cohnella hashimotonis sp. nov., isolated from the International Space Station.</title>
        <authorList>
            <person name="Simpson A."/>
            <person name="Venkateswaran K."/>
        </authorList>
    </citation>
    <scope>NUCLEOTIDE SEQUENCE</scope>
    <source>
        <strain evidence="1">DSM 28161</strain>
    </source>
</reference>
<protein>
    <submittedName>
        <fullName evidence="1">Uncharacterized protein</fullName>
    </submittedName>
</protein>
<organism evidence="1 2">
    <name type="scientific">Cohnella rhizosphaerae</name>
    <dbReference type="NCBI Taxonomy" id="1457232"/>
    <lineage>
        <taxon>Bacteria</taxon>
        <taxon>Bacillati</taxon>
        <taxon>Bacillota</taxon>
        <taxon>Bacilli</taxon>
        <taxon>Bacillales</taxon>
        <taxon>Paenibacillaceae</taxon>
        <taxon>Cohnella</taxon>
    </lineage>
</organism>
<comment type="caution">
    <text evidence="1">The sequence shown here is derived from an EMBL/GenBank/DDBJ whole genome shotgun (WGS) entry which is preliminary data.</text>
</comment>
<accession>A0A9X4KQE6</accession>
<dbReference type="AlphaFoldDB" id="A0A9X4KQE6"/>
<evidence type="ECO:0000313" key="2">
    <source>
        <dbReference type="Proteomes" id="UP001153404"/>
    </source>
</evidence>
<dbReference type="RefSeq" id="WP_277529854.1">
    <property type="nucleotide sequence ID" value="NZ_JAPDIA010000003.1"/>
</dbReference>
<sequence>MTMIYHHHMLEEQVRERRREIEAVNREAWKWAAGPHSRRAAKSASRSGLHQLIAALGRLL</sequence>
<gene>
    <name evidence="1" type="ORF">OMP40_05545</name>
</gene>
<name>A0A9X4KQE6_9BACL</name>